<evidence type="ECO:0000313" key="2">
    <source>
        <dbReference type="Proteomes" id="UP000297245"/>
    </source>
</evidence>
<keyword evidence="2" id="KW-1185">Reference proteome</keyword>
<sequence length="163" mass="18075">IRLNIPSTICDLLFEYMYNGPRTNLETISFERLIELTEAAEEYKVYSAIDCCKHALRKHVPTNPLEVMRIAAKYGYSDELMQAAPFAIDTSLPVMSSILPPSLHMAWVSLFLYLIKFYVNLNSDPITLSVVTANNSSTPTASPPSLTLLSIDANTGTTSFSAF</sequence>
<evidence type="ECO:0000313" key="1">
    <source>
        <dbReference type="EMBL" id="THV00216.1"/>
    </source>
</evidence>
<protein>
    <recommendedName>
        <fullName evidence="3">BTB domain-containing protein</fullName>
    </recommendedName>
</protein>
<dbReference type="AlphaFoldDB" id="A0A4V4HGV1"/>
<dbReference type="Proteomes" id="UP000297245">
    <property type="component" value="Unassembled WGS sequence"/>
</dbReference>
<feature type="non-terminal residue" evidence="1">
    <location>
        <position position="1"/>
    </location>
</feature>
<accession>A0A4V4HGV1</accession>
<proteinExistence type="predicted"/>
<dbReference type="EMBL" id="ML179107">
    <property type="protein sequence ID" value="THV00216.1"/>
    <property type="molecule type" value="Genomic_DNA"/>
</dbReference>
<evidence type="ECO:0008006" key="3">
    <source>
        <dbReference type="Google" id="ProtNLM"/>
    </source>
</evidence>
<organism evidence="1 2">
    <name type="scientific">Dendrothele bispora (strain CBS 962.96)</name>
    <dbReference type="NCBI Taxonomy" id="1314807"/>
    <lineage>
        <taxon>Eukaryota</taxon>
        <taxon>Fungi</taxon>
        <taxon>Dikarya</taxon>
        <taxon>Basidiomycota</taxon>
        <taxon>Agaricomycotina</taxon>
        <taxon>Agaricomycetes</taxon>
        <taxon>Agaricomycetidae</taxon>
        <taxon>Agaricales</taxon>
        <taxon>Agaricales incertae sedis</taxon>
        <taxon>Dendrothele</taxon>
    </lineage>
</organism>
<dbReference type="OrthoDB" id="3184970at2759"/>
<dbReference type="InterPro" id="IPR011333">
    <property type="entry name" value="SKP1/BTB/POZ_sf"/>
</dbReference>
<gene>
    <name evidence="1" type="ORF">K435DRAFT_657563</name>
</gene>
<name>A0A4V4HGV1_DENBC</name>
<dbReference type="Gene3D" id="3.30.710.10">
    <property type="entry name" value="Potassium Channel Kv1.1, Chain A"/>
    <property type="match status" value="1"/>
</dbReference>
<reference evidence="1 2" key="1">
    <citation type="journal article" date="2019" name="Nat. Ecol. Evol.">
        <title>Megaphylogeny resolves global patterns of mushroom evolution.</title>
        <authorList>
            <person name="Varga T."/>
            <person name="Krizsan K."/>
            <person name="Foldi C."/>
            <person name="Dima B."/>
            <person name="Sanchez-Garcia M."/>
            <person name="Sanchez-Ramirez S."/>
            <person name="Szollosi G.J."/>
            <person name="Szarkandi J.G."/>
            <person name="Papp V."/>
            <person name="Albert L."/>
            <person name="Andreopoulos W."/>
            <person name="Angelini C."/>
            <person name="Antonin V."/>
            <person name="Barry K.W."/>
            <person name="Bougher N.L."/>
            <person name="Buchanan P."/>
            <person name="Buyck B."/>
            <person name="Bense V."/>
            <person name="Catcheside P."/>
            <person name="Chovatia M."/>
            <person name="Cooper J."/>
            <person name="Damon W."/>
            <person name="Desjardin D."/>
            <person name="Finy P."/>
            <person name="Geml J."/>
            <person name="Haridas S."/>
            <person name="Hughes K."/>
            <person name="Justo A."/>
            <person name="Karasinski D."/>
            <person name="Kautmanova I."/>
            <person name="Kiss B."/>
            <person name="Kocsube S."/>
            <person name="Kotiranta H."/>
            <person name="LaButti K.M."/>
            <person name="Lechner B.E."/>
            <person name="Liimatainen K."/>
            <person name="Lipzen A."/>
            <person name="Lukacs Z."/>
            <person name="Mihaltcheva S."/>
            <person name="Morgado L.N."/>
            <person name="Niskanen T."/>
            <person name="Noordeloos M.E."/>
            <person name="Ohm R.A."/>
            <person name="Ortiz-Santana B."/>
            <person name="Ovrebo C."/>
            <person name="Racz N."/>
            <person name="Riley R."/>
            <person name="Savchenko A."/>
            <person name="Shiryaev A."/>
            <person name="Soop K."/>
            <person name="Spirin V."/>
            <person name="Szebenyi C."/>
            <person name="Tomsovsky M."/>
            <person name="Tulloss R.E."/>
            <person name="Uehling J."/>
            <person name="Grigoriev I.V."/>
            <person name="Vagvolgyi C."/>
            <person name="Papp T."/>
            <person name="Martin F.M."/>
            <person name="Miettinen O."/>
            <person name="Hibbett D.S."/>
            <person name="Nagy L.G."/>
        </authorList>
    </citation>
    <scope>NUCLEOTIDE SEQUENCE [LARGE SCALE GENOMIC DNA]</scope>
    <source>
        <strain evidence="1 2">CBS 962.96</strain>
    </source>
</reference>